<gene>
    <name evidence="2" type="ORF">RSO68_14695</name>
</gene>
<evidence type="ECO:0000256" key="1">
    <source>
        <dbReference type="SAM" id="MobiDB-lite"/>
    </source>
</evidence>
<accession>A0ABU3NHT5</accession>
<organism evidence="2 3">
    <name type="scientific">Halomonas saccharevitans</name>
    <dbReference type="NCBI Taxonomy" id="416872"/>
    <lineage>
        <taxon>Bacteria</taxon>
        <taxon>Pseudomonadati</taxon>
        <taxon>Pseudomonadota</taxon>
        <taxon>Gammaproteobacteria</taxon>
        <taxon>Oceanospirillales</taxon>
        <taxon>Halomonadaceae</taxon>
        <taxon>Halomonas</taxon>
    </lineage>
</organism>
<evidence type="ECO:0000313" key="3">
    <source>
        <dbReference type="Proteomes" id="UP001255917"/>
    </source>
</evidence>
<dbReference type="Proteomes" id="UP001255917">
    <property type="component" value="Unassembled WGS sequence"/>
</dbReference>
<comment type="caution">
    <text evidence="2">The sequence shown here is derived from an EMBL/GenBank/DDBJ whole genome shotgun (WGS) entry which is preliminary data.</text>
</comment>
<evidence type="ECO:0000313" key="2">
    <source>
        <dbReference type="EMBL" id="MDT8880722.1"/>
    </source>
</evidence>
<keyword evidence="3" id="KW-1185">Reference proteome</keyword>
<reference evidence="3" key="1">
    <citation type="submission" date="2023-07" db="EMBL/GenBank/DDBJ databases">
        <title>Substrates and metabolic shifts associated with increased methane emissions in unrestored hypersaline salterns.</title>
        <authorList>
            <person name="Bueno De Mesquita C.P."/>
            <person name="Tringe S.G."/>
        </authorList>
    </citation>
    <scope>NUCLEOTIDE SEQUENCE [LARGE SCALE GENOMIC DNA]</scope>
    <source>
        <strain evidence="3">I4</strain>
    </source>
</reference>
<protein>
    <submittedName>
        <fullName evidence="2">Uncharacterized protein</fullName>
    </submittedName>
</protein>
<sequence length="240" mass="27798">MAISPWHLLSVIRCDDAAALLADFDPAVRTVDSYTGRLYDEWRRVLVEEAQAGHLRPVKVLVGDELEPCSEVLDPQPMFFSWREVSPDEDDWRQQSFEGISLSFERAELYRWLKKSMPEAEIPEALRDVSWTEPQVLDQAQRRFSEAEEHDTDDFSRSIESQQSFSAHESEGLRYVKEAIEQFWDTYDPDDLSTVPSKREVVEHLQKQGATKNLAMAADLVCRPRKLQKSGLKQNRMPIR</sequence>
<proteinExistence type="predicted"/>
<feature type="compositionally biased region" description="Basic and acidic residues" evidence="1">
    <location>
        <begin position="141"/>
        <end position="157"/>
    </location>
</feature>
<feature type="region of interest" description="Disordered" evidence="1">
    <location>
        <begin position="141"/>
        <end position="163"/>
    </location>
</feature>
<dbReference type="RefSeq" id="WP_315587127.1">
    <property type="nucleotide sequence ID" value="NZ_JAVXUR010000006.1"/>
</dbReference>
<dbReference type="EMBL" id="JAVXUR010000006">
    <property type="protein sequence ID" value="MDT8880722.1"/>
    <property type="molecule type" value="Genomic_DNA"/>
</dbReference>
<name>A0ABU3NHT5_9GAMM</name>